<feature type="domain" description="MobA-like NTP transferase" evidence="8">
    <location>
        <begin position="10"/>
        <end position="151"/>
    </location>
</feature>
<evidence type="ECO:0000256" key="2">
    <source>
        <dbReference type="ARBA" id="ARBA00022679"/>
    </source>
</evidence>
<name>A0A4Q6XRF8_9SPHI</name>
<dbReference type="CDD" id="cd02503">
    <property type="entry name" value="MobA"/>
    <property type="match status" value="1"/>
</dbReference>
<evidence type="ECO:0000259" key="8">
    <source>
        <dbReference type="Pfam" id="PF12804"/>
    </source>
</evidence>
<protein>
    <submittedName>
        <fullName evidence="9">Molybdenum cofactor guanylyltransferase</fullName>
    </submittedName>
</protein>
<keyword evidence="10" id="KW-1185">Reference proteome</keyword>
<keyword evidence="1" id="KW-0963">Cytoplasm</keyword>
<keyword evidence="5" id="KW-0460">Magnesium</keyword>
<dbReference type="InterPro" id="IPR029044">
    <property type="entry name" value="Nucleotide-diphossugar_trans"/>
</dbReference>
<dbReference type="GO" id="GO:0005525">
    <property type="term" value="F:GTP binding"/>
    <property type="evidence" value="ECO:0007669"/>
    <property type="project" value="UniProtKB-KW"/>
</dbReference>
<proteinExistence type="predicted"/>
<sequence length="209" mass="23623">MNNTANILLGLVLCGGKSSRMGTDKGQLRKDGRPWSIHMADRLESLGLKTYLSINPLQQEAYGQIFPSESLVIDQVDVEGPLAGLLSTHQLFPEADILVLPCDMIDVETPLLQRLMDIRRQIVQADVYLFEKEEQVEPLCAIYTASGLQKLSIEYKNARLTNFSVRRAIKNLCAVKLPAAGNRKDFRNYNTPAHVRKWQKTDFFDPTLF</sequence>
<gene>
    <name evidence="9" type="ORF">EWE74_13205</name>
</gene>
<dbReference type="Proteomes" id="UP000292855">
    <property type="component" value="Unassembled WGS sequence"/>
</dbReference>
<dbReference type="SUPFAM" id="SSF53448">
    <property type="entry name" value="Nucleotide-diphospho-sugar transferases"/>
    <property type="match status" value="1"/>
</dbReference>
<keyword evidence="2 9" id="KW-0808">Transferase</keyword>
<dbReference type="PANTHER" id="PTHR19136:SF81">
    <property type="entry name" value="MOLYBDENUM COFACTOR GUANYLYLTRANSFERASE"/>
    <property type="match status" value="1"/>
</dbReference>
<dbReference type="EMBL" id="SGIT01000002">
    <property type="protein sequence ID" value="RZF60072.1"/>
    <property type="molecule type" value="Genomic_DNA"/>
</dbReference>
<reference evidence="9 10" key="1">
    <citation type="submission" date="2019-02" db="EMBL/GenBank/DDBJ databases">
        <authorList>
            <person name="Li Y."/>
        </authorList>
    </citation>
    <scope>NUCLEOTIDE SEQUENCE [LARGE SCALE GENOMIC DNA]</scope>
    <source>
        <strain evidence="9 10">30C10-4-7</strain>
    </source>
</reference>
<keyword evidence="6" id="KW-0342">GTP-binding</keyword>
<evidence type="ECO:0000256" key="4">
    <source>
        <dbReference type="ARBA" id="ARBA00022741"/>
    </source>
</evidence>
<dbReference type="InterPro" id="IPR025877">
    <property type="entry name" value="MobA-like_NTP_Trfase"/>
</dbReference>
<evidence type="ECO:0000313" key="9">
    <source>
        <dbReference type="EMBL" id="RZF60072.1"/>
    </source>
</evidence>
<evidence type="ECO:0000256" key="1">
    <source>
        <dbReference type="ARBA" id="ARBA00022490"/>
    </source>
</evidence>
<evidence type="ECO:0000256" key="7">
    <source>
        <dbReference type="ARBA" id="ARBA00023150"/>
    </source>
</evidence>
<keyword evidence="4" id="KW-0547">Nucleotide-binding</keyword>
<dbReference type="InterPro" id="IPR013482">
    <property type="entry name" value="Molybde_CF_guanTrfase"/>
</dbReference>
<evidence type="ECO:0000313" key="10">
    <source>
        <dbReference type="Proteomes" id="UP000292855"/>
    </source>
</evidence>
<evidence type="ECO:0000256" key="3">
    <source>
        <dbReference type="ARBA" id="ARBA00022723"/>
    </source>
</evidence>
<dbReference type="AlphaFoldDB" id="A0A4Q6XRF8"/>
<dbReference type="Gene3D" id="3.90.550.10">
    <property type="entry name" value="Spore Coat Polysaccharide Biosynthesis Protein SpsA, Chain A"/>
    <property type="match status" value="1"/>
</dbReference>
<comment type="caution">
    <text evidence="9">The sequence shown here is derived from an EMBL/GenBank/DDBJ whole genome shotgun (WGS) entry which is preliminary data.</text>
</comment>
<dbReference type="GO" id="GO:0016779">
    <property type="term" value="F:nucleotidyltransferase activity"/>
    <property type="evidence" value="ECO:0007669"/>
    <property type="project" value="UniProtKB-KW"/>
</dbReference>
<dbReference type="OrthoDB" id="9788394at2"/>
<organism evidence="9 10">
    <name type="scientific">Sphingobacterium corticibacterium</name>
    <dbReference type="NCBI Taxonomy" id="2484746"/>
    <lineage>
        <taxon>Bacteria</taxon>
        <taxon>Pseudomonadati</taxon>
        <taxon>Bacteroidota</taxon>
        <taxon>Sphingobacteriia</taxon>
        <taxon>Sphingobacteriales</taxon>
        <taxon>Sphingobacteriaceae</taxon>
        <taxon>Sphingobacterium</taxon>
    </lineage>
</organism>
<dbReference type="GO" id="GO:0006777">
    <property type="term" value="P:Mo-molybdopterin cofactor biosynthetic process"/>
    <property type="evidence" value="ECO:0007669"/>
    <property type="project" value="UniProtKB-KW"/>
</dbReference>
<accession>A0A4Q6XRF8</accession>
<keyword evidence="3" id="KW-0479">Metal-binding</keyword>
<dbReference type="GO" id="GO:0046872">
    <property type="term" value="F:metal ion binding"/>
    <property type="evidence" value="ECO:0007669"/>
    <property type="project" value="UniProtKB-KW"/>
</dbReference>
<evidence type="ECO:0000256" key="6">
    <source>
        <dbReference type="ARBA" id="ARBA00023134"/>
    </source>
</evidence>
<keyword evidence="7" id="KW-0501">Molybdenum cofactor biosynthesis</keyword>
<dbReference type="RefSeq" id="WP_130141990.1">
    <property type="nucleotide sequence ID" value="NZ_SGIT01000002.1"/>
</dbReference>
<dbReference type="Pfam" id="PF12804">
    <property type="entry name" value="NTP_transf_3"/>
    <property type="match status" value="1"/>
</dbReference>
<dbReference type="PANTHER" id="PTHR19136">
    <property type="entry name" value="MOLYBDENUM COFACTOR GUANYLYLTRANSFERASE"/>
    <property type="match status" value="1"/>
</dbReference>
<evidence type="ECO:0000256" key="5">
    <source>
        <dbReference type="ARBA" id="ARBA00022842"/>
    </source>
</evidence>
<keyword evidence="9" id="KW-0548">Nucleotidyltransferase</keyword>